<evidence type="ECO:0000256" key="1">
    <source>
        <dbReference type="SAM" id="SignalP"/>
    </source>
</evidence>
<gene>
    <name evidence="2" type="ORF">IWA51_10500</name>
</gene>
<keyword evidence="1" id="KW-0732">Signal</keyword>
<keyword evidence="3" id="KW-1185">Reference proteome</keyword>
<dbReference type="KEGG" id="tper:IWA51_10500"/>
<feature type="chain" id="PRO_5032363892" evidence="1">
    <location>
        <begin position="21"/>
        <end position="384"/>
    </location>
</feature>
<dbReference type="RefSeq" id="WP_198442383.1">
    <property type="nucleotide sequence ID" value="NZ_CBCSHE010000008.1"/>
</dbReference>
<evidence type="ECO:0000313" key="3">
    <source>
        <dbReference type="Proteomes" id="UP000595224"/>
    </source>
</evidence>
<reference evidence="2 3" key="1">
    <citation type="submission" date="2020-11" db="EMBL/GenBank/DDBJ databases">
        <title>Treponema Peruensis nv. sp., first commensal Treponema isolated from human feces.</title>
        <authorList>
            <person name="Belkhou C."/>
            <person name="Raes J."/>
        </authorList>
    </citation>
    <scope>NUCLEOTIDE SEQUENCE [LARGE SCALE GENOMIC DNA]</scope>
    <source>
        <strain evidence="2 3">RCC2812</strain>
    </source>
</reference>
<sequence length="384" mass="40077">MKKIISVLTGLALVAGAAMADGITFGSWGRGLWNVAANSGDDVVTDMHQSWGGAAPRTGIGVSGSTENVGFAVDMHANGDSGISLGNNALIWVKPIEQIKIVAGKKDQNELRGDAAFGLWNWDRIGAAGAMGLEGWTFPDVFDGNGVAVIAYPVDGLTVGAGIPLSLNGTGATLENTYAHGANYAAAYAIDGIGTIKAAYMTKPDGTSRDAKKDSTSYGVIAAAFDLTMVDGLYATVGAQIPTASVNEFDSTIVNAYARYSLDALAVHLAVGTKLNTKDNSKTDDSKYDGNLGFAIGAGADYSLDNGIGFFGDVRYANGVYMKNTSADKSDCLTLGLGVEKNFSNGKIGIAFEGATNGKNGYGRYTYEDDAFAWEIPVKVEYFF</sequence>
<evidence type="ECO:0000313" key="2">
    <source>
        <dbReference type="EMBL" id="QQA00675.1"/>
    </source>
</evidence>
<dbReference type="AlphaFoldDB" id="A0A7T3RCS1"/>
<dbReference type="EMBL" id="CP064936">
    <property type="protein sequence ID" value="QQA00675.1"/>
    <property type="molecule type" value="Genomic_DNA"/>
</dbReference>
<dbReference type="SUPFAM" id="SSF56935">
    <property type="entry name" value="Porins"/>
    <property type="match status" value="1"/>
</dbReference>
<organism evidence="2 3">
    <name type="scientific">Treponema peruense</name>
    <dbReference type="NCBI Taxonomy" id="2787628"/>
    <lineage>
        <taxon>Bacteria</taxon>
        <taxon>Pseudomonadati</taxon>
        <taxon>Spirochaetota</taxon>
        <taxon>Spirochaetia</taxon>
        <taxon>Spirochaetales</taxon>
        <taxon>Treponemataceae</taxon>
        <taxon>Treponema</taxon>
    </lineage>
</organism>
<feature type="signal peptide" evidence="1">
    <location>
        <begin position="1"/>
        <end position="20"/>
    </location>
</feature>
<protein>
    <submittedName>
        <fullName evidence="2">Uncharacterized protein</fullName>
    </submittedName>
</protein>
<name>A0A7T3RCS1_9SPIR</name>
<dbReference type="Proteomes" id="UP000595224">
    <property type="component" value="Chromosome"/>
</dbReference>
<accession>A0A7T3RCS1</accession>
<proteinExistence type="predicted"/>